<evidence type="ECO:0000313" key="2">
    <source>
        <dbReference type="EMBL" id="MFD2839217.1"/>
    </source>
</evidence>
<name>A0ABW5XBH2_9MICO</name>
<evidence type="ECO:0008006" key="4">
    <source>
        <dbReference type="Google" id="ProtNLM"/>
    </source>
</evidence>
<accession>A0ABW5XBH2</accession>
<feature type="compositionally biased region" description="Basic and acidic residues" evidence="1">
    <location>
        <begin position="19"/>
        <end position="28"/>
    </location>
</feature>
<evidence type="ECO:0000256" key="1">
    <source>
        <dbReference type="SAM" id="MobiDB-lite"/>
    </source>
</evidence>
<keyword evidence="3" id="KW-1185">Reference proteome</keyword>
<protein>
    <recommendedName>
        <fullName evidence="4">HEAT repeat domain-containing protein</fullName>
    </recommendedName>
</protein>
<evidence type="ECO:0000313" key="3">
    <source>
        <dbReference type="Proteomes" id="UP001597391"/>
    </source>
</evidence>
<organism evidence="2 3">
    <name type="scientific">Populibacterium corticicola</name>
    <dbReference type="NCBI Taxonomy" id="1812826"/>
    <lineage>
        <taxon>Bacteria</taxon>
        <taxon>Bacillati</taxon>
        <taxon>Actinomycetota</taxon>
        <taxon>Actinomycetes</taxon>
        <taxon>Micrococcales</taxon>
        <taxon>Jonesiaceae</taxon>
        <taxon>Populibacterium</taxon>
    </lineage>
</organism>
<gene>
    <name evidence="2" type="ORF">ACFSYH_01350</name>
</gene>
<dbReference type="RefSeq" id="WP_377464655.1">
    <property type="nucleotide sequence ID" value="NZ_JBHUOP010000001.1"/>
</dbReference>
<sequence length="222" mass="24290">MPRIRKLLSRSSSASTVGLRRESPHTHNADVVQEDALRAQLADDPNNQLAFNALLELVVRNCADEGSENEDPLNALQDEASYAEKRTMSAWALAEEFSGHPKAWFPLTELARLSIDVDPDEAIRRLTAAIARDPHGEALAVAVKLLAETDRSHEAYNLAMGHWKSREHIPAAGVAVVRAALLSDKRMEAEAALTELLGHASAAEISEIDPELIDEVRGVHRS</sequence>
<proteinExistence type="predicted"/>
<dbReference type="EMBL" id="JBHUOP010000001">
    <property type="protein sequence ID" value="MFD2839217.1"/>
    <property type="molecule type" value="Genomic_DNA"/>
</dbReference>
<dbReference type="Proteomes" id="UP001597391">
    <property type="component" value="Unassembled WGS sequence"/>
</dbReference>
<feature type="region of interest" description="Disordered" evidence="1">
    <location>
        <begin position="8"/>
        <end position="28"/>
    </location>
</feature>
<reference evidence="3" key="1">
    <citation type="journal article" date="2019" name="Int. J. Syst. Evol. Microbiol.">
        <title>The Global Catalogue of Microorganisms (GCM) 10K type strain sequencing project: providing services to taxonomists for standard genome sequencing and annotation.</title>
        <authorList>
            <consortium name="The Broad Institute Genomics Platform"/>
            <consortium name="The Broad Institute Genome Sequencing Center for Infectious Disease"/>
            <person name="Wu L."/>
            <person name="Ma J."/>
        </authorList>
    </citation>
    <scope>NUCLEOTIDE SEQUENCE [LARGE SCALE GENOMIC DNA]</scope>
    <source>
        <strain evidence="3">KCTC 33576</strain>
    </source>
</reference>
<comment type="caution">
    <text evidence="2">The sequence shown here is derived from an EMBL/GenBank/DDBJ whole genome shotgun (WGS) entry which is preliminary data.</text>
</comment>